<dbReference type="GO" id="GO:0042277">
    <property type="term" value="F:peptide binding"/>
    <property type="evidence" value="ECO:0007669"/>
    <property type="project" value="TreeGrafter"/>
</dbReference>
<dbReference type="GO" id="GO:0016020">
    <property type="term" value="C:membrane"/>
    <property type="evidence" value="ECO:0007669"/>
    <property type="project" value="TreeGrafter"/>
</dbReference>
<dbReference type="WBParaSite" id="jg631">
    <property type="protein sequence ID" value="jg631"/>
    <property type="gene ID" value="jg631"/>
</dbReference>
<dbReference type="SUPFAM" id="SSF63737">
    <property type="entry name" value="Leukotriene A4 hydrolase N-terminal domain"/>
    <property type="match status" value="1"/>
</dbReference>
<dbReference type="Gene3D" id="2.60.40.1730">
    <property type="entry name" value="tricorn interacting facor f3 domain"/>
    <property type="match status" value="1"/>
</dbReference>
<dbReference type="GO" id="GO:0006508">
    <property type="term" value="P:proteolysis"/>
    <property type="evidence" value="ECO:0007669"/>
    <property type="project" value="TreeGrafter"/>
</dbReference>
<sequence>MVHCLIINNDTLRLPTDLAPTHYNLSIKVYVPGYVDFPSKLEHTFEANITIHFLVLNVTDKLFKSIEHQEDVQKVIFALSSPLKKGQKYEFHIPYKGFVRKVQKYVQPKGIFYDSYITVKELIDIYYLDCHYHPPKCTTSVSNAATLETIDQGGSWLTSNFDKTPNVFLSVSMEEMLGLEHGVARIYHKSRFFSSSSSHSYEMFEQMFQAPFPLSKLDMVAVRAMHGLNMENWGLLNQQMLLHINWHTNGLETW</sequence>
<accession>A0A915EKF4</accession>
<proteinExistence type="predicted"/>
<dbReference type="AlphaFoldDB" id="A0A915EKF4"/>
<name>A0A915EKF4_9BILA</name>
<evidence type="ECO:0000313" key="1">
    <source>
        <dbReference type="Proteomes" id="UP000887574"/>
    </source>
</evidence>
<dbReference type="GO" id="GO:0070006">
    <property type="term" value="F:metalloaminopeptidase activity"/>
    <property type="evidence" value="ECO:0007669"/>
    <property type="project" value="TreeGrafter"/>
</dbReference>
<protein>
    <submittedName>
        <fullName evidence="2">Uncharacterized protein</fullName>
    </submittedName>
</protein>
<dbReference type="InterPro" id="IPR042097">
    <property type="entry name" value="Aminopeptidase_N-like_N_sf"/>
</dbReference>
<dbReference type="PANTHER" id="PTHR11533">
    <property type="entry name" value="PROTEASE M1 ZINC METALLOPROTEASE"/>
    <property type="match status" value="1"/>
</dbReference>
<evidence type="ECO:0000313" key="2">
    <source>
        <dbReference type="WBParaSite" id="jg631"/>
    </source>
</evidence>
<keyword evidence="1" id="KW-1185">Reference proteome</keyword>
<dbReference type="GO" id="GO:0005737">
    <property type="term" value="C:cytoplasm"/>
    <property type="evidence" value="ECO:0007669"/>
    <property type="project" value="TreeGrafter"/>
</dbReference>
<dbReference type="InterPro" id="IPR050344">
    <property type="entry name" value="Peptidase_M1_aminopeptidases"/>
</dbReference>
<organism evidence="1 2">
    <name type="scientific">Ditylenchus dipsaci</name>
    <dbReference type="NCBI Taxonomy" id="166011"/>
    <lineage>
        <taxon>Eukaryota</taxon>
        <taxon>Metazoa</taxon>
        <taxon>Ecdysozoa</taxon>
        <taxon>Nematoda</taxon>
        <taxon>Chromadorea</taxon>
        <taxon>Rhabditida</taxon>
        <taxon>Tylenchina</taxon>
        <taxon>Tylenchomorpha</taxon>
        <taxon>Sphaerularioidea</taxon>
        <taxon>Anguinidae</taxon>
        <taxon>Anguininae</taxon>
        <taxon>Ditylenchus</taxon>
    </lineage>
</organism>
<dbReference type="PANTHER" id="PTHR11533:SF299">
    <property type="entry name" value="AMINOPEPTIDASE"/>
    <property type="match status" value="1"/>
</dbReference>
<dbReference type="SUPFAM" id="SSF55486">
    <property type="entry name" value="Metalloproteases ('zincins'), catalytic domain"/>
    <property type="match status" value="1"/>
</dbReference>
<dbReference type="Proteomes" id="UP000887574">
    <property type="component" value="Unplaced"/>
</dbReference>
<dbReference type="GO" id="GO:0008270">
    <property type="term" value="F:zinc ion binding"/>
    <property type="evidence" value="ECO:0007669"/>
    <property type="project" value="TreeGrafter"/>
</dbReference>
<reference evidence="2" key="1">
    <citation type="submission" date="2022-11" db="UniProtKB">
        <authorList>
            <consortium name="WormBaseParasite"/>
        </authorList>
    </citation>
    <scope>IDENTIFICATION</scope>
</reference>
<dbReference type="GO" id="GO:0043171">
    <property type="term" value="P:peptide catabolic process"/>
    <property type="evidence" value="ECO:0007669"/>
    <property type="project" value="TreeGrafter"/>
</dbReference>
<dbReference type="GO" id="GO:0005615">
    <property type="term" value="C:extracellular space"/>
    <property type="evidence" value="ECO:0007669"/>
    <property type="project" value="TreeGrafter"/>
</dbReference>
<dbReference type="Gene3D" id="3.30.2010.30">
    <property type="match status" value="1"/>
</dbReference>